<gene>
    <name evidence="9" type="ORF">K402DRAFT_332290</name>
</gene>
<feature type="compositionally biased region" description="Acidic residues" evidence="5">
    <location>
        <begin position="569"/>
        <end position="601"/>
    </location>
</feature>
<feature type="compositionally biased region" description="Polar residues" evidence="5">
    <location>
        <begin position="124"/>
        <end position="155"/>
    </location>
</feature>
<sequence length="620" mass="68732">MSSSLHRGTPHRLRSDDTIPSTSSTRIDRPANGRRSRRSDGRAGLGLSIQGEISSTVLSTSLPEDDGMRLLRQRIQEIHGLKTTKEDKARRMQLLMTEDYRTLAPQVGRDGNSSSAAPLDRPFTPSSPNSMLSSDISYFSPESASSPTPDSQNPFNVLPADELPTYRPRVAHQLSSESVNKLDAAEHDSEEVDEPVLGCEHYVRNVKIQCFDCRKWYTCRHCHDAAEYHTLNRKKTENMLCMLCSTPQPAGEYCKQCGELAAWYYCGVCKLWDGDSTNRIYHCDDCGICRRGEGIGKDFVHCKRCNVCISIRYASKTNHTCIERATECDCPICNDYMFTSSASVAAMPCGHYMHKSCYMDYMLTAYKCPICKKSAVNMETQWNKLDAAIESQPMPTHFRDTRVIMHCNDCDAKSEGKYHWLGSKCAMCDSYNTTELRILGREQEGASVRDRNEESTSTSILTRPAGISPPSRSRTMPIPQGGGSYFLAVPENNGSESARPASPTATGISMGNVGIGSFSPYEMLQRFGRSLSPIRHYLATSEGETDGGEDDDDSELDFWGADGRFLSGDETDDEEDESSDDVSGSDENPSDEDGEEGEEGDEGRGRGRGAELEIDLIGHR</sequence>
<dbReference type="SUPFAM" id="SSF161219">
    <property type="entry name" value="CHY zinc finger-like"/>
    <property type="match status" value="1"/>
</dbReference>
<feature type="domain" description="CTCHY-type" evidence="8">
    <location>
        <begin position="261"/>
        <end position="329"/>
    </location>
</feature>
<dbReference type="InterPro" id="IPR039512">
    <property type="entry name" value="RCHY1_zinc-ribbon"/>
</dbReference>
<keyword evidence="2 4" id="KW-0863">Zinc-finger</keyword>
<evidence type="ECO:0000256" key="3">
    <source>
        <dbReference type="ARBA" id="ARBA00022833"/>
    </source>
</evidence>
<accession>A0A6G1H0R3</accession>
<dbReference type="SUPFAM" id="SSF161245">
    <property type="entry name" value="Zinc hairpin stack"/>
    <property type="match status" value="1"/>
</dbReference>
<evidence type="ECO:0000256" key="2">
    <source>
        <dbReference type="ARBA" id="ARBA00022771"/>
    </source>
</evidence>
<feature type="region of interest" description="Disordered" evidence="5">
    <location>
        <begin position="442"/>
        <end position="510"/>
    </location>
</feature>
<dbReference type="InterPro" id="IPR017921">
    <property type="entry name" value="Znf_CTCHY"/>
</dbReference>
<reference evidence="9" key="1">
    <citation type="journal article" date="2020" name="Stud. Mycol.">
        <title>101 Dothideomycetes genomes: a test case for predicting lifestyles and emergence of pathogens.</title>
        <authorList>
            <person name="Haridas S."/>
            <person name="Albert R."/>
            <person name="Binder M."/>
            <person name="Bloem J."/>
            <person name="Labutti K."/>
            <person name="Salamov A."/>
            <person name="Andreopoulos B."/>
            <person name="Baker S."/>
            <person name="Barry K."/>
            <person name="Bills G."/>
            <person name="Bluhm B."/>
            <person name="Cannon C."/>
            <person name="Castanera R."/>
            <person name="Culley D."/>
            <person name="Daum C."/>
            <person name="Ezra D."/>
            <person name="Gonzalez J."/>
            <person name="Henrissat B."/>
            <person name="Kuo A."/>
            <person name="Liang C."/>
            <person name="Lipzen A."/>
            <person name="Lutzoni F."/>
            <person name="Magnuson J."/>
            <person name="Mondo S."/>
            <person name="Nolan M."/>
            <person name="Ohm R."/>
            <person name="Pangilinan J."/>
            <person name="Park H.-J."/>
            <person name="Ramirez L."/>
            <person name="Alfaro M."/>
            <person name="Sun H."/>
            <person name="Tritt A."/>
            <person name="Yoshinaga Y."/>
            <person name="Zwiers L.-H."/>
            <person name="Turgeon B."/>
            <person name="Goodwin S."/>
            <person name="Spatafora J."/>
            <person name="Crous P."/>
            <person name="Grigoriev I."/>
        </authorList>
    </citation>
    <scope>NUCLEOTIDE SEQUENCE</scope>
    <source>
        <strain evidence="9">CBS 113979</strain>
    </source>
</reference>
<evidence type="ECO:0000259" key="6">
    <source>
        <dbReference type="PROSITE" id="PS50089"/>
    </source>
</evidence>
<dbReference type="GO" id="GO:0016567">
    <property type="term" value="P:protein ubiquitination"/>
    <property type="evidence" value="ECO:0007669"/>
    <property type="project" value="TreeGrafter"/>
</dbReference>
<dbReference type="GO" id="GO:0061630">
    <property type="term" value="F:ubiquitin protein ligase activity"/>
    <property type="evidence" value="ECO:0007669"/>
    <property type="project" value="TreeGrafter"/>
</dbReference>
<dbReference type="GO" id="GO:0008270">
    <property type="term" value="F:zinc ion binding"/>
    <property type="evidence" value="ECO:0007669"/>
    <property type="project" value="UniProtKB-KW"/>
</dbReference>
<dbReference type="Pfam" id="PF14599">
    <property type="entry name" value="zinc_ribbon_6"/>
    <property type="match status" value="1"/>
</dbReference>
<feature type="compositionally biased region" description="Acidic residues" evidence="5">
    <location>
        <begin position="543"/>
        <end position="556"/>
    </location>
</feature>
<dbReference type="GO" id="GO:0005634">
    <property type="term" value="C:nucleus"/>
    <property type="evidence" value="ECO:0007669"/>
    <property type="project" value="TreeGrafter"/>
</dbReference>
<evidence type="ECO:0000256" key="1">
    <source>
        <dbReference type="ARBA" id="ARBA00022723"/>
    </source>
</evidence>
<dbReference type="CDD" id="cd16464">
    <property type="entry name" value="RING-H2_Pirh2-like"/>
    <property type="match status" value="1"/>
</dbReference>
<dbReference type="PANTHER" id="PTHR21319">
    <property type="entry name" value="RING FINGER AND CHY ZINC FINGER DOMAIN-CONTAINING PROTEIN 1"/>
    <property type="match status" value="1"/>
</dbReference>
<dbReference type="PROSITE" id="PS50089">
    <property type="entry name" value="ZF_RING_2"/>
    <property type="match status" value="1"/>
</dbReference>
<feature type="region of interest" description="Disordered" evidence="5">
    <location>
        <begin position="101"/>
        <end position="160"/>
    </location>
</feature>
<protein>
    <submittedName>
        <fullName evidence="9">Zf-CHY-domain-containing protein</fullName>
    </submittedName>
</protein>
<feature type="domain" description="CHY-type" evidence="7">
    <location>
        <begin position="192"/>
        <end position="259"/>
    </location>
</feature>
<name>A0A6G1H0R3_9PEZI</name>
<dbReference type="AlphaFoldDB" id="A0A6G1H0R3"/>
<organism evidence="9 10">
    <name type="scientific">Aulographum hederae CBS 113979</name>
    <dbReference type="NCBI Taxonomy" id="1176131"/>
    <lineage>
        <taxon>Eukaryota</taxon>
        <taxon>Fungi</taxon>
        <taxon>Dikarya</taxon>
        <taxon>Ascomycota</taxon>
        <taxon>Pezizomycotina</taxon>
        <taxon>Dothideomycetes</taxon>
        <taxon>Pleosporomycetidae</taxon>
        <taxon>Aulographales</taxon>
        <taxon>Aulographaceae</taxon>
    </lineage>
</organism>
<dbReference type="Gene3D" id="3.30.40.10">
    <property type="entry name" value="Zinc/RING finger domain, C3HC4 (zinc finger)"/>
    <property type="match status" value="1"/>
</dbReference>
<proteinExistence type="predicted"/>
<evidence type="ECO:0000313" key="9">
    <source>
        <dbReference type="EMBL" id="KAF1986610.1"/>
    </source>
</evidence>
<dbReference type="PROSITE" id="PS51270">
    <property type="entry name" value="ZF_CTCHY"/>
    <property type="match status" value="1"/>
</dbReference>
<dbReference type="InterPro" id="IPR037275">
    <property type="entry name" value="Znf_CTCHY_sf"/>
</dbReference>
<dbReference type="InterPro" id="IPR013083">
    <property type="entry name" value="Znf_RING/FYVE/PHD"/>
</dbReference>
<dbReference type="SMART" id="SM00184">
    <property type="entry name" value="RING"/>
    <property type="match status" value="1"/>
</dbReference>
<dbReference type="EMBL" id="ML977156">
    <property type="protein sequence ID" value="KAF1986610.1"/>
    <property type="molecule type" value="Genomic_DNA"/>
</dbReference>
<dbReference type="PROSITE" id="PS51266">
    <property type="entry name" value="ZF_CHY"/>
    <property type="match status" value="1"/>
</dbReference>
<evidence type="ECO:0000256" key="5">
    <source>
        <dbReference type="SAM" id="MobiDB-lite"/>
    </source>
</evidence>
<dbReference type="OrthoDB" id="411372at2759"/>
<dbReference type="FunFam" id="3.30.40.10:FF:000208">
    <property type="entry name" value="Zinc finger protein-related isoform 1"/>
    <property type="match status" value="1"/>
</dbReference>
<evidence type="ECO:0000313" key="10">
    <source>
        <dbReference type="Proteomes" id="UP000800041"/>
    </source>
</evidence>
<feature type="compositionally biased region" description="Basic and acidic residues" evidence="5">
    <location>
        <begin position="442"/>
        <end position="454"/>
    </location>
</feature>
<dbReference type="SUPFAM" id="SSF57850">
    <property type="entry name" value="RING/U-box"/>
    <property type="match status" value="1"/>
</dbReference>
<feature type="region of interest" description="Disordered" evidence="5">
    <location>
        <begin position="541"/>
        <end position="620"/>
    </location>
</feature>
<dbReference type="InterPro" id="IPR037274">
    <property type="entry name" value="Znf_CHY_sf"/>
</dbReference>
<feature type="region of interest" description="Disordered" evidence="5">
    <location>
        <begin position="1"/>
        <end position="47"/>
    </location>
</feature>
<feature type="domain" description="RING-type" evidence="6">
    <location>
        <begin position="330"/>
        <end position="372"/>
    </location>
</feature>
<dbReference type="Proteomes" id="UP000800041">
    <property type="component" value="Unassembled WGS sequence"/>
</dbReference>
<dbReference type="PANTHER" id="PTHR21319:SF0">
    <property type="entry name" value="AND RING FINGER DOMAIN PROTEIN, PUTATIVE (AFU_ORTHOLOGUE AFUA_1G08900)-RELATED"/>
    <property type="match status" value="1"/>
</dbReference>
<evidence type="ECO:0000259" key="7">
    <source>
        <dbReference type="PROSITE" id="PS51266"/>
    </source>
</evidence>
<dbReference type="Gene3D" id="2.20.28.10">
    <property type="match status" value="1"/>
</dbReference>
<keyword evidence="10" id="KW-1185">Reference proteome</keyword>
<feature type="compositionally biased region" description="Basic and acidic residues" evidence="5">
    <location>
        <begin position="602"/>
        <end position="620"/>
    </location>
</feature>
<dbReference type="Pfam" id="PF05495">
    <property type="entry name" value="zf-CHY"/>
    <property type="match status" value="1"/>
</dbReference>
<keyword evidence="1" id="KW-0479">Metal-binding</keyword>
<dbReference type="GO" id="GO:0006511">
    <property type="term" value="P:ubiquitin-dependent protein catabolic process"/>
    <property type="evidence" value="ECO:0007669"/>
    <property type="project" value="TreeGrafter"/>
</dbReference>
<evidence type="ECO:0000259" key="8">
    <source>
        <dbReference type="PROSITE" id="PS51270"/>
    </source>
</evidence>
<dbReference type="Pfam" id="PF13639">
    <property type="entry name" value="zf-RING_2"/>
    <property type="match status" value="1"/>
</dbReference>
<dbReference type="InterPro" id="IPR001841">
    <property type="entry name" value="Znf_RING"/>
</dbReference>
<keyword evidence="3" id="KW-0862">Zinc</keyword>
<dbReference type="InterPro" id="IPR008913">
    <property type="entry name" value="Znf_CHY"/>
</dbReference>
<evidence type="ECO:0000256" key="4">
    <source>
        <dbReference type="PROSITE-ProRule" id="PRU00601"/>
    </source>
</evidence>